<dbReference type="PANTHER" id="PTHR31744">
    <property type="entry name" value="PROTEIN CUP-SHAPED COTYLEDON 2-RELATED"/>
    <property type="match status" value="1"/>
</dbReference>
<evidence type="ECO:0000256" key="5">
    <source>
        <dbReference type="ARBA" id="ARBA00023015"/>
    </source>
</evidence>
<evidence type="ECO:0000256" key="6">
    <source>
        <dbReference type="ARBA" id="ARBA00023125"/>
    </source>
</evidence>
<dbReference type="GO" id="GO:0016020">
    <property type="term" value="C:membrane"/>
    <property type="evidence" value="ECO:0007669"/>
    <property type="project" value="UniProtKB-SubCell"/>
</dbReference>
<dbReference type="InterPro" id="IPR036093">
    <property type="entry name" value="NAC_dom_sf"/>
</dbReference>
<reference evidence="13 14" key="1">
    <citation type="journal article" date="2013" name="Proc. Natl. Acad. Sci. U.S.A.">
        <title>Fine-scale variation in meiotic recombination in Mimulus inferred from population shotgun sequencing.</title>
        <authorList>
            <person name="Hellsten U."/>
            <person name="Wright K.M."/>
            <person name="Jenkins J."/>
            <person name="Shu S."/>
            <person name="Yuan Y."/>
            <person name="Wessler S.R."/>
            <person name="Schmutz J."/>
            <person name="Willis J.H."/>
            <person name="Rokhsar D.S."/>
        </authorList>
    </citation>
    <scope>NUCLEOTIDE SEQUENCE [LARGE SCALE GENOMIC DNA]</scope>
    <source>
        <strain evidence="14">cv. DUN x IM62</strain>
    </source>
</reference>
<feature type="region of interest" description="Disordered" evidence="11">
    <location>
        <begin position="292"/>
        <end position="322"/>
    </location>
</feature>
<dbReference type="PANTHER" id="PTHR31744:SF216">
    <property type="entry name" value="NAC TRANSCRIPTION FACTOR"/>
    <property type="match status" value="1"/>
</dbReference>
<evidence type="ECO:0000256" key="7">
    <source>
        <dbReference type="ARBA" id="ARBA00023136"/>
    </source>
</evidence>
<dbReference type="Proteomes" id="UP000030748">
    <property type="component" value="Unassembled WGS sequence"/>
</dbReference>
<dbReference type="InterPro" id="IPR003441">
    <property type="entry name" value="NAC-dom"/>
</dbReference>
<name>A0A022R7E4_ERYGU</name>
<evidence type="ECO:0000313" key="14">
    <source>
        <dbReference type="Proteomes" id="UP000030748"/>
    </source>
</evidence>
<evidence type="ECO:0000313" key="13">
    <source>
        <dbReference type="EMBL" id="EYU35608.1"/>
    </source>
</evidence>
<dbReference type="EMBL" id="KI630612">
    <property type="protein sequence ID" value="EYU35608.1"/>
    <property type="molecule type" value="Genomic_DNA"/>
</dbReference>
<keyword evidence="8" id="KW-0010">Activator</keyword>
<dbReference type="Gene3D" id="2.170.150.80">
    <property type="entry name" value="NAC domain"/>
    <property type="match status" value="1"/>
</dbReference>
<evidence type="ECO:0000256" key="4">
    <source>
        <dbReference type="ARBA" id="ARBA00022989"/>
    </source>
</evidence>
<feature type="compositionally biased region" description="Low complexity" evidence="11">
    <location>
        <begin position="292"/>
        <end position="306"/>
    </location>
</feature>
<evidence type="ECO:0000259" key="12">
    <source>
        <dbReference type="PROSITE" id="PS51005"/>
    </source>
</evidence>
<evidence type="ECO:0000256" key="9">
    <source>
        <dbReference type="ARBA" id="ARBA00023163"/>
    </source>
</evidence>
<evidence type="ECO:0000256" key="8">
    <source>
        <dbReference type="ARBA" id="ARBA00023159"/>
    </source>
</evidence>
<dbReference type="Pfam" id="PF02365">
    <property type="entry name" value="NAM"/>
    <property type="match status" value="1"/>
</dbReference>
<keyword evidence="6" id="KW-0238">DNA-binding</keyword>
<dbReference type="STRING" id="4155.A0A022R7E4"/>
<sequence length="447" mass="50256">MKLESLPKGFRFRPTDEELVNHYLRLKINGRHSDVDVVIPEVDVCKWEPWDLPALSVIKSGDQEWFFFCPRDRKYPNGNRSNRATEAGYWKATGKDRTIKSHKSSSLGRSTSQLIGMKKTLVFHRGRAPKGERTNWIMHEYRATGPDLDGTGPGQGDYVLCRLFDKADEKLDYLKTDEVEHASSSHLFQESAMLDVRMQMLEEPEDLNKWWVDLTDTCASEGVDQSGEETAMEVYEPLRDALMSEGAMQSNGYTDLFADDFGDGQNGLNFQDGTSEQDASLSELLEGLQNHDSNYSYEDSSNSDTSAVTNKSSVPGPTGGLEQTTSAIYEGQICGNLLHAEQSSCQTHLQYGVKEVDSSIDIVGGTCYRPVQTLCHLYHVKDDTTPVSETGIKIRTHRPRVRPVIVNRIAQGTAPRRFRLLYDCRPIAVCYANFKGEEQESEPLITQ</sequence>
<keyword evidence="3" id="KW-0812">Transmembrane</keyword>
<keyword evidence="14" id="KW-1185">Reference proteome</keyword>
<evidence type="ECO:0000256" key="1">
    <source>
        <dbReference type="ARBA" id="ARBA00004123"/>
    </source>
</evidence>
<organism evidence="13 14">
    <name type="scientific">Erythranthe guttata</name>
    <name type="common">Yellow monkey flower</name>
    <name type="synonym">Mimulus guttatus</name>
    <dbReference type="NCBI Taxonomy" id="4155"/>
    <lineage>
        <taxon>Eukaryota</taxon>
        <taxon>Viridiplantae</taxon>
        <taxon>Streptophyta</taxon>
        <taxon>Embryophyta</taxon>
        <taxon>Tracheophyta</taxon>
        <taxon>Spermatophyta</taxon>
        <taxon>Magnoliopsida</taxon>
        <taxon>eudicotyledons</taxon>
        <taxon>Gunneridae</taxon>
        <taxon>Pentapetalae</taxon>
        <taxon>asterids</taxon>
        <taxon>lamiids</taxon>
        <taxon>Lamiales</taxon>
        <taxon>Phrymaceae</taxon>
        <taxon>Erythranthe</taxon>
    </lineage>
</organism>
<dbReference type="GO" id="GO:0005634">
    <property type="term" value="C:nucleus"/>
    <property type="evidence" value="ECO:0007669"/>
    <property type="project" value="UniProtKB-SubCell"/>
</dbReference>
<comment type="subcellular location">
    <subcellularLocation>
        <location evidence="2">Membrane</location>
        <topology evidence="2">Single-pass membrane protein</topology>
    </subcellularLocation>
    <subcellularLocation>
        <location evidence="1">Nucleus</location>
    </subcellularLocation>
</comment>
<keyword evidence="9" id="KW-0804">Transcription</keyword>
<feature type="compositionally biased region" description="Polar residues" evidence="11">
    <location>
        <begin position="307"/>
        <end position="322"/>
    </location>
</feature>
<evidence type="ECO:0000256" key="2">
    <source>
        <dbReference type="ARBA" id="ARBA00004167"/>
    </source>
</evidence>
<dbReference type="GO" id="GO:0000976">
    <property type="term" value="F:transcription cis-regulatory region binding"/>
    <property type="evidence" value="ECO:0007669"/>
    <property type="project" value="UniProtKB-ARBA"/>
</dbReference>
<evidence type="ECO:0000256" key="10">
    <source>
        <dbReference type="ARBA" id="ARBA00023242"/>
    </source>
</evidence>
<evidence type="ECO:0000256" key="11">
    <source>
        <dbReference type="SAM" id="MobiDB-lite"/>
    </source>
</evidence>
<evidence type="ECO:0000256" key="3">
    <source>
        <dbReference type="ARBA" id="ARBA00022692"/>
    </source>
</evidence>
<dbReference type="PROSITE" id="PS51005">
    <property type="entry name" value="NAC"/>
    <property type="match status" value="1"/>
</dbReference>
<keyword evidence="10" id="KW-0539">Nucleus</keyword>
<dbReference type="AlphaFoldDB" id="A0A022R7E4"/>
<feature type="non-terminal residue" evidence="13">
    <location>
        <position position="447"/>
    </location>
</feature>
<keyword evidence="4" id="KW-1133">Transmembrane helix</keyword>
<keyword evidence="5" id="KW-0805">Transcription regulation</keyword>
<feature type="domain" description="NAC" evidence="12">
    <location>
        <begin position="6"/>
        <end position="166"/>
    </location>
</feature>
<protein>
    <recommendedName>
        <fullName evidence="12">NAC domain-containing protein</fullName>
    </recommendedName>
</protein>
<accession>A0A022R7E4</accession>
<dbReference type="FunFam" id="2.170.150.80:FF:000002">
    <property type="entry name" value="Nac domain-containing protein 86"/>
    <property type="match status" value="1"/>
</dbReference>
<proteinExistence type="predicted"/>
<dbReference type="eggNOG" id="ENOG502QQI4">
    <property type="taxonomic scope" value="Eukaryota"/>
</dbReference>
<keyword evidence="7" id="KW-0472">Membrane</keyword>
<dbReference type="SUPFAM" id="SSF101941">
    <property type="entry name" value="NAC domain"/>
    <property type="match status" value="1"/>
</dbReference>
<dbReference type="GO" id="GO:0006355">
    <property type="term" value="P:regulation of DNA-templated transcription"/>
    <property type="evidence" value="ECO:0007669"/>
    <property type="project" value="InterPro"/>
</dbReference>
<gene>
    <name evidence="13" type="ORF">MIMGU_mgv1a022295mg</name>
</gene>